<name>A0ACC3SL39_9PEZI</name>
<comment type="caution">
    <text evidence="1">The sequence shown here is derived from an EMBL/GenBank/DDBJ whole genome shotgun (WGS) entry which is preliminary data.</text>
</comment>
<proteinExistence type="predicted"/>
<dbReference type="EMBL" id="JAMKPW020000004">
    <property type="protein sequence ID" value="KAK8219185.1"/>
    <property type="molecule type" value="Genomic_DNA"/>
</dbReference>
<sequence>MGDSDEARSLQTSSRPQRSASRKSSTQRMRPKPRSSNTALSVRSRGQPATEETLTSFEPFSPPRKDDGDHDSNSSSKRSRLAFAPDARNSISQENTDNEEGDGLAHASRRLINMMTTTDENGPENGENGNKKPSRPQLFGNLTLDHVQRAPQVLADTSTSALISLTQREGSLHVIKSLARELAERDLECTRLRKQLELSTAALRQHLREAHNLTHREADEMALDITPVWDDAQAPHEMTKDTRSILAEDALSAELSEAASGTFSRASHYGSRDELITDRSQIDSSRSHNTGQRSASNASWAGWFAGTGTTTKKRSKTTTDRSVAGVLSATQSSHASPPEPSNMQVFNSPPSNSSVMPQVMSVELDPVTDLDELPPPLLPLQSIKVQYPQHIADNYGFIIDKARVLAYVLGSNTSRESIRTTPSSPNDDVEPLISRPRSQSESVSRPGTSGSASNSLKKTSTNENKKPTWTELLKAHANSALDRMSNLPVVSYVSRTNASSDELSTDVPSDSDSDAGLSDEGLNIDYEDEAMQLRVQIDQQYTAQETARREEAVAYLNKWGQTPTTSTIWGKMTLKKRPPQLSAPSPPEEERQFGVANLAQCSSAKRIALTQLVLHGISMSMRRKLWTEKARAHLTLSPSQFHLLIHTHSAEAHHWMASIDADVPRTLTSNVFFRSASAGTLGARRVSDILKAFANHRPRTGYCQGMNIIAGLLVLALPSADDAFLVFTHLILHVLPSRYFDDGQSVGAHVDAVVLRRYMRRLLPRLATHFDTLDIPDAQTVPIAWFITAFAATLSVEAVFRVWDVVLSIPKQDAFLLRVAIALLKVHEGRLLGIGSASELYSYLDRRMGGTEASIDGLIQASWALRPVVKEEEVARVRGEVQLTLGF</sequence>
<dbReference type="Proteomes" id="UP001320706">
    <property type="component" value="Unassembled WGS sequence"/>
</dbReference>
<gene>
    <name evidence="1" type="ORF">M8818_000917</name>
</gene>
<accession>A0ACC3SL39</accession>
<reference evidence="1" key="1">
    <citation type="submission" date="2024-02" db="EMBL/GenBank/DDBJ databases">
        <title>Metagenome Assembled Genome of Zalaria obscura JY119.</title>
        <authorList>
            <person name="Vighnesh L."/>
            <person name="Jagadeeshwari U."/>
            <person name="Venkata Ramana C."/>
            <person name="Sasikala C."/>
        </authorList>
    </citation>
    <scope>NUCLEOTIDE SEQUENCE</scope>
    <source>
        <strain evidence="1">JY119</strain>
    </source>
</reference>
<organism evidence="1 2">
    <name type="scientific">Zalaria obscura</name>
    <dbReference type="NCBI Taxonomy" id="2024903"/>
    <lineage>
        <taxon>Eukaryota</taxon>
        <taxon>Fungi</taxon>
        <taxon>Dikarya</taxon>
        <taxon>Ascomycota</taxon>
        <taxon>Pezizomycotina</taxon>
        <taxon>Dothideomycetes</taxon>
        <taxon>Dothideomycetidae</taxon>
        <taxon>Dothideales</taxon>
        <taxon>Zalariaceae</taxon>
        <taxon>Zalaria</taxon>
    </lineage>
</organism>
<evidence type="ECO:0000313" key="2">
    <source>
        <dbReference type="Proteomes" id="UP001320706"/>
    </source>
</evidence>
<evidence type="ECO:0000313" key="1">
    <source>
        <dbReference type="EMBL" id="KAK8219185.1"/>
    </source>
</evidence>
<protein>
    <submittedName>
        <fullName evidence="1">Uncharacterized protein</fullName>
    </submittedName>
</protein>
<keyword evidence="2" id="KW-1185">Reference proteome</keyword>